<sequence length="223" mass="25963">MSILTIFNFIRKYYWIVQAVVIVVLFLLLRKEKQKTDDYQEIYKLKQREVEIWRDDAGKNRIRAEIAEIDAANSKLVLESNLKETIRKEVGNLKRNLISYSSVRSSTSGTFQTGSVDTVYLLEPTKASPPIPAKKFTLNNPDLKFKGLYVPSLDTLFAEYKVVHNFEVFHYYKRPGKQPFNLFRRKQAVAEIKFDNPNSQGDSLYSVVLERKKGLWKALFGRK</sequence>
<feature type="transmembrane region" description="Helical" evidence="1">
    <location>
        <begin position="12"/>
        <end position="29"/>
    </location>
</feature>
<dbReference type="EMBL" id="CP120682">
    <property type="protein sequence ID" value="WKN36012.1"/>
    <property type="molecule type" value="Genomic_DNA"/>
</dbReference>
<keyword evidence="1" id="KW-0812">Transmembrane</keyword>
<organism evidence="2">
    <name type="scientific">Roseihalotalea indica</name>
    <dbReference type="NCBI Taxonomy" id="2867963"/>
    <lineage>
        <taxon>Bacteria</taxon>
        <taxon>Pseudomonadati</taxon>
        <taxon>Bacteroidota</taxon>
        <taxon>Cytophagia</taxon>
        <taxon>Cytophagales</taxon>
        <taxon>Catalimonadaceae</taxon>
        <taxon>Roseihalotalea</taxon>
    </lineage>
</organism>
<dbReference type="AlphaFoldDB" id="A0AA49JIN6"/>
<evidence type="ECO:0000313" key="2">
    <source>
        <dbReference type="EMBL" id="WKN36012.1"/>
    </source>
</evidence>
<name>A0AA49JIN6_9BACT</name>
<evidence type="ECO:0000256" key="1">
    <source>
        <dbReference type="SAM" id="Phobius"/>
    </source>
</evidence>
<reference evidence="2" key="1">
    <citation type="journal article" date="2023" name="Comput. Struct. Biotechnol. J.">
        <title>Discovery of a novel marine Bacteroidetes with a rich repertoire of carbohydrate-active enzymes.</title>
        <authorList>
            <person name="Chen B."/>
            <person name="Liu G."/>
            <person name="Chen Q."/>
            <person name="Wang H."/>
            <person name="Liu L."/>
            <person name="Tang K."/>
        </authorList>
    </citation>
    <scope>NUCLEOTIDE SEQUENCE</scope>
    <source>
        <strain evidence="2">TK19036</strain>
    </source>
</reference>
<accession>A0AA49JIN6</accession>
<keyword evidence="1" id="KW-0472">Membrane</keyword>
<gene>
    <name evidence="2" type="ORF">K4G66_26965</name>
</gene>
<proteinExistence type="predicted"/>
<protein>
    <submittedName>
        <fullName evidence="2">Uncharacterized protein</fullName>
    </submittedName>
</protein>
<reference evidence="2" key="2">
    <citation type="journal article" date="2024" name="Antonie Van Leeuwenhoek">
        <title>Roseihalotalea indica gen. nov., sp. nov., a halophilic Bacteroidetes from mesopelagic Southwest Indian Ocean with higher carbohydrate metabolic potential.</title>
        <authorList>
            <person name="Chen B."/>
            <person name="Zhang M."/>
            <person name="Lin D."/>
            <person name="Ye J."/>
            <person name="Tang K."/>
        </authorList>
    </citation>
    <scope>NUCLEOTIDE SEQUENCE</scope>
    <source>
        <strain evidence="2">TK19036</strain>
    </source>
</reference>
<keyword evidence="1" id="KW-1133">Transmembrane helix</keyword>